<accession>A0ABZ2XGY3</accession>
<reference evidence="1 2" key="1">
    <citation type="submission" date="2024-04" db="EMBL/GenBank/DDBJ databases">
        <title>Dissimilatory iodate-reducing microorganisms contribute to the enrichment of iodine in groundwater.</title>
        <authorList>
            <person name="Jiang Z."/>
        </authorList>
    </citation>
    <scope>NUCLEOTIDE SEQUENCE [LARGE SCALE GENOMIC DNA]</scope>
    <source>
        <strain evidence="1 2">NCP973</strain>
    </source>
</reference>
<proteinExistence type="predicted"/>
<keyword evidence="2" id="KW-1185">Reference proteome</keyword>
<evidence type="ECO:0000313" key="1">
    <source>
        <dbReference type="EMBL" id="WZJ21881.1"/>
    </source>
</evidence>
<sequence>MAPVRGIRPHLRHFFMPDDNQKLGRLGFDYTSTFYGRDMLRDGDYLLPGGRPGIQGAPDCLAGRLRPDLRFHVKPQLFSPHQH</sequence>
<evidence type="ECO:0000313" key="2">
    <source>
        <dbReference type="Proteomes" id="UP001479520"/>
    </source>
</evidence>
<dbReference type="Proteomes" id="UP001479520">
    <property type="component" value="Chromosome"/>
</dbReference>
<name>A0ABZ2XGY3_9RHOO</name>
<dbReference type="EMBL" id="CP151406">
    <property type="protein sequence ID" value="WZJ21881.1"/>
    <property type="molecule type" value="Genomic_DNA"/>
</dbReference>
<protein>
    <submittedName>
        <fullName evidence="1">Uncharacterized protein</fullName>
    </submittedName>
</protein>
<gene>
    <name evidence="1" type="ORF">AADV58_01685</name>
</gene>
<dbReference type="RefSeq" id="WP_028993900.1">
    <property type="nucleotide sequence ID" value="NZ_CALFBA010000005.1"/>
</dbReference>
<organism evidence="1 2">
    <name type="scientific">Azonexus hydrophilus</name>
    <dbReference type="NCBI Taxonomy" id="418702"/>
    <lineage>
        <taxon>Bacteria</taxon>
        <taxon>Pseudomonadati</taxon>
        <taxon>Pseudomonadota</taxon>
        <taxon>Betaproteobacteria</taxon>
        <taxon>Rhodocyclales</taxon>
        <taxon>Azonexaceae</taxon>
        <taxon>Azonexus</taxon>
    </lineage>
</organism>